<organism evidence="1 2">
    <name type="scientific">Anaerostipes hadrus</name>
    <dbReference type="NCBI Taxonomy" id="649756"/>
    <lineage>
        <taxon>Bacteria</taxon>
        <taxon>Bacillati</taxon>
        <taxon>Bacillota</taxon>
        <taxon>Clostridia</taxon>
        <taxon>Lachnospirales</taxon>
        <taxon>Lachnospiraceae</taxon>
        <taxon>Anaerostipes</taxon>
    </lineage>
</organism>
<evidence type="ECO:0000313" key="1">
    <source>
        <dbReference type="EMBL" id="CUP51203.1"/>
    </source>
</evidence>
<dbReference type="OrthoDB" id="2088370at2"/>
<protein>
    <submittedName>
        <fullName evidence="1">Uncharacterized protein</fullName>
    </submittedName>
</protein>
<gene>
    <name evidence="1" type="ORF">ERS852520_01526</name>
</gene>
<dbReference type="Proteomes" id="UP000095564">
    <property type="component" value="Unassembled WGS sequence"/>
</dbReference>
<accession>A0A174NRE5</accession>
<dbReference type="RefSeq" id="WP_055160033.1">
    <property type="nucleotide sequence ID" value="NZ_CZAU01000013.1"/>
</dbReference>
<reference evidence="1 2" key="1">
    <citation type="submission" date="2015-09" db="EMBL/GenBank/DDBJ databases">
        <authorList>
            <consortium name="Pathogen Informatics"/>
        </authorList>
    </citation>
    <scope>NUCLEOTIDE SEQUENCE [LARGE SCALE GENOMIC DNA]</scope>
    <source>
        <strain evidence="1 2">2789STDY5834908</strain>
    </source>
</reference>
<dbReference type="EMBL" id="CZAU01000013">
    <property type="protein sequence ID" value="CUP51203.1"/>
    <property type="molecule type" value="Genomic_DNA"/>
</dbReference>
<evidence type="ECO:0000313" key="2">
    <source>
        <dbReference type="Proteomes" id="UP000095564"/>
    </source>
</evidence>
<proteinExistence type="predicted"/>
<dbReference type="AlphaFoldDB" id="A0A174NRE5"/>
<sequence>MGQRSQIFVRFEKELGEKEIVARYFNWNYGERMISRVYHTIDWIKRHLEITNSDPGQYLSWNRKKLIRILDTNFDMCDVVITSNILKEYEGCDWNMSLNDFMFNGQDNNDGKAFIDVKRDGTIKYALLTRDNVLCDPSDYMCWDIGKEWMFPNKGISKKMIDITKENIQELSEIATLMTEEEVKEFMEYEYSEGGE</sequence>
<name>A0A174NRE5_ANAHA</name>